<name>D6Z9K8_SEGRD</name>
<gene>
    <name evidence="1" type="ordered locus">Srot_0042</name>
</gene>
<reference evidence="1 2" key="1">
    <citation type="journal article" date="2010" name="Stand. Genomic Sci.">
        <title>Complete genome sequence of Segniliparus rotundus type strain (CDC 1076).</title>
        <authorList>
            <person name="Sikorski J."/>
            <person name="Lapidus A."/>
            <person name="Copeland A."/>
            <person name="Misra M."/>
            <person name="Glavina Del Rio T."/>
            <person name="Nolan M."/>
            <person name="Lucas S."/>
            <person name="Chen F."/>
            <person name="Tice H."/>
            <person name="Cheng J.F."/>
            <person name="Jando M."/>
            <person name="Schneider S."/>
            <person name="Bruce D."/>
            <person name="Goodwin L."/>
            <person name="Pitluck S."/>
            <person name="Liolios K."/>
            <person name="Mikhailova N."/>
            <person name="Pati A."/>
            <person name="Ivanova N."/>
            <person name="Mavromatis K."/>
            <person name="Chen A."/>
            <person name="Palaniappan K."/>
            <person name="Chertkov O."/>
            <person name="Land M."/>
            <person name="Hauser L."/>
            <person name="Chang Y.J."/>
            <person name="Jeffries C.D."/>
            <person name="Brettin T."/>
            <person name="Detter J.C."/>
            <person name="Han C."/>
            <person name="Rohde M."/>
            <person name="Goker M."/>
            <person name="Bristow J."/>
            <person name="Eisen J.A."/>
            <person name="Markowitz V."/>
            <person name="Hugenholtz P."/>
            <person name="Kyrpides N.C."/>
            <person name="Klenk H.P."/>
        </authorList>
    </citation>
    <scope>NUCLEOTIDE SEQUENCE [LARGE SCALE GENOMIC DNA]</scope>
    <source>
        <strain evidence="2">ATCC BAA-972 / CDC 1076 / CIP 108378 / DSM 44985 / JCM 13578</strain>
    </source>
</reference>
<evidence type="ECO:0000313" key="1">
    <source>
        <dbReference type="EMBL" id="ADG96535.1"/>
    </source>
</evidence>
<proteinExistence type="predicted"/>
<dbReference type="STRING" id="640132.Srot_0042"/>
<dbReference type="AlphaFoldDB" id="D6Z9K8"/>
<dbReference type="GO" id="GO:0008168">
    <property type="term" value="F:methyltransferase activity"/>
    <property type="evidence" value="ECO:0007669"/>
    <property type="project" value="UniProtKB-KW"/>
</dbReference>
<accession>D6Z9K8</accession>
<dbReference type="EMBL" id="CP001958">
    <property type="protein sequence ID" value="ADG96535.1"/>
    <property type="molecule type" value="Genomic_DNA"/>
</dbReference>
<dbReference type="GO" id="GO:0032259">
    <property type="term" value="P:methylation"/>
    <property type="evidence" value="ECO:0007669"/>
    <property type="project" value="UniProtKB-KW"/>
</dbReference>
<protein>
    <submittedName>
        <fullName evidence="1">23S rRNA m(2)G2445 methyltransferase</fullName>
    </submittedName>
</protein>
<dbReference type="RefSeq" id="WP_013136991.1">
    <property type="nucleotide sequence ID" value="NC_014168.1"/>
</dbReference>
<dbReference type="Proteomes" id="UP000002247">
    <property type="component" value="Chromosome"/>
</dbReference>
<dbReference type="HOGENOM" id="CLU_2828780_0_0_11"/>
<dbReference type="KEGG" id="srt:Srot_0042"/>
<keyword evidence="1" id="KW-0808">Transferase</keyword>
<evidence type="ECO:0000313" key="2">
    <source>
        <dbReference type="Proteomes" id="UP000002247"/>
    </source>
</evidence>
<keyword evidence="2" id="KW-1185">Reference proteome</keyword>
<keyword evidence="1" id="KW-0489">Methyltransferase</keyword>
<sequence length="66" mass="7206">MSGNPIATTRYTVLSGPGSGPTLGELRELVAKTHDWAADSRVLIARSRIDQDDESWHMALLREAGK</sequence>
<organism evidence="1 2">
    <name type="scientific">Segniliparus rotundus (strain ATCC BAA-972 / CDC 1076 / CIP 108378 / DSM 44985 / JCM 13578)</name>
    <dbReference type="NCBI Taxonomy" id="640132"/>
    <lineage>
        <taxon>Bacteria</taxon>
        <taxon>Bacillati</taxon>
        <taxon>Actinomycetota</taxon>
        <taxon>Actinomycetes</taxon>
        <taxon>Mycobacteriales</taxon>
        <taxon>Segniliparaceae</taxon>
        <taxon>Segniliparus</taxon>
    </lineage>
</organism>